<feature type="signal peptide" evidence="1">
    <location>
        <begin position="1"/>
        <end position="31"/>
    </location>
</feature>
<dbReference type="OrthoDB" id="5237393at2759"/>
<sequence length="122" mass="13209">MQFKSFITSAVIASMASQVLVVAMPQSTAPAAQVFGCFVQMSVRTQDSKDETNISSGGYLLTTNPGQLVFTDGNNNITVKVDKDCQSAGISYHRSEVHFTALQKLSENGGPFEFDQPLIELQ</sequence>
<organism evidence="2 3">
    <name type="scientific">Pyricularia grisea</name>
    <name type="common">Crabgrass-specific blast fungus</name>
    <name type="synonym">Magnaporthe grisea</name>
    <dbReference type="NCBI Taxonomy" id="148305"/>
    <lineage>
        <taxon>Eukaryota</taxon>
        <taxon>Fungi</taxon>
        <taxon>Dikarya</taxon>
        <taxon>Ascomycota</taxon>
        <taxon>Pezizomycotina</taxon>
        <taxon>Sordariomycetes</taxon>
        <taxon>Sordariomycetidae</taxon>
        <taxon>Magnaporthales</taxon>
        <taxon>Pyriculariaceae</taxon>
        <taxon>Pyricularia</taxon>
    </lineage>
</organism>
<evidence type="ECO:0000313" key="2">
    <source>
        <dbReference type="Proteomes" id="UP000515153"/>
    </source>
</evidence>
<evidence type="ECO:0000313" key="3">
    <source>
        <dbReference type="RefSeq" id="XP_030979542.1"/>
    </source>
</evidence>
<keyword evidence="2" id="KW-1185">Reference proteome</keyword>
<dbReference type="KEGG" id="pgri:PgNI_10109"/>
<dbReference type="RefSeq" id="XP_030979542.1">
    <property type="nucleotide sequence ID" value="XM_031130085.1"/>
</dbReference>
<reference evidence="3" key="2">
    <citation type="submission" date="2019-10" db="EMBL/GenBank/DDBJ databases">
        <authorList>
            <consortium name="NCBI Genome Project"/>
        </authorList>
    </citation>
    <scope>NUCLEOTIDE SEQUENCE</scope>
    <source>
        <strain evidence="3">NI907</strain>
    </source>
</reference>
<reference evidence="3" key="3">
    <citation type="submission" date="2025-08" db="UniProtKB">
        <authorList>
            <consortium name="RefSeq"/>
        </authorList>
    </citation>
    <scope>IDENTIFICATION</scope>
    <source>
        <strain evidence="3">NI907</strain>
    </source>
</reference>
<dbReference type="GeneID" id="41964993"/>
<feature type="chain" id="PRO_5027650856" evidence="1">
    <location>
        <begin position="32"/>
        <end position="122"/>
    </location>
</feature>
<reference evidence="2 3" key="1">
    <citation type="journal article" date="2019" name="Mol. Biol. Evol.">
        <title>Blast fungal genomes show frequent chromosomal changes, gene gains and losses, and effector gene turnover.</title>
        <authorList>
            <person name="Gomez Luciano L.B."/>
            <person name="Jason Tsai I."/>
            <person name="Chuma I."/>
            <person name="Tosa Y."/>
            <person name="Chen Y.H."/>
            <person name="Li J.Y."/>
            <person name="Li M.Y."/>
            <person name="Jade Lu M.Y."/>
            <person name="Nakayashiki H."/>
            <person name="Li W.H."/>
        </authorList>
    </citation>
    <scope>NUCLEOTIDE SEQUENCE [LARGE SCALE GENOMIC DNA]</scope>
    <source>
        <strain evidence="2 3">NI907</strain>
    </source>
</reference>
<gene>
    <name evidence="3" type="ORF">PgNI_10109</name>
</gene>
<evidence type="ECO:0000256" key="1">
    <source>
        <dbReference type="SAM" id="SignalP"/>
    </source>
</evidence>
<name>A0A6P8AXE3_PYRGI</name>
<dbReference type="AlphaFoldDB" id="A0A6P8AXE3"/>
<proteinExistence type="predicted"/>
<protein>
    <submittedName>
        <fullName evidence="3">Uncharacterized protein</fullName>
    </submittedName>
</protein>
<dbReference type="Proteomes" id="UP000515153">
    <property type="component" value="Chromosome VII"/>
</dbReference>
<keyword evidence="1" id="KW-0732">Signal</keyword>
<accession>A0A6P8AXE3</accession>